<dbReference type="Gene3D" id="1.10.510.10">
    <property type="entry name" value="Transferase(Phosphotransferase) domain 1"/>
    <property type="match status" value="1"/>
</dbReference>
<dbReference type="GO" id="GO:0004674">
    <property type="term" value="F:protein serine/threonine kinase activity"/>
    <property type="evidence" value="ECO:0007669"/>
    <property type="project" value="UniProtKB-KW"/>
</dbReference>
<keyword evidence="2" id="KW-0808">Transferase</keyword>
<comment type="caution">
    <text evidence="2">The sequence shown here is derived from an EMBL/GenBank/DDBJ whole genome shotgun (WGS) entry which is preliminary data.</text>
</comment>
<gene>
    <name evidence="2" type="ORF">HGA06_05125</name>
</gene>
<dbReference type="InterPro" id="IPR000719">
    <property type="entry name" value="Prot_kinase_dom"/>
</dbReference>
<dbReference type="EMBL" id="JAAXOU010000029">
    <property type="protein sequence ID" value="NKY13578.1"/>
    <property type="molecule type" value="Genomic_DNA"/>
</dbReference>
<dbReference type="PROSITE" id="PS50011">
    <property type="entry name" value="PROTEIN_KINASE_DOM"/>
    <property type="match status" value="1"/>
</dbReference>
<evidence type="ECO:0000313" key="2">
    <source>
        <dbReference type="EMBL" id="NKY13578.1"/>
    </source>
</evidence>
<protein>
    <submittedName>
        <fullName evidence="2">Serine/threonine protein kinase</fullName>
    </submittedName>
</protein>
<keyword evidence="2" id="KW-0723">Serine/threonine-protein kinase</keyword>
<reference evidence="2 3" key="1">
    <citation type="submission" date="2020-04" db="EMBL/GenBank/DDBJ databases">
        <title>MicrobeNet Type strains.</title>
        <authorList>
            <person name="Nicholson A.C."/>
        </authorList>
    </citation>
    <scope>NUCLEOTIDE SEQUENCE [LARGE SCALE GENOMIC DNA]</scope>
    <source>
        <strain evidence="2 3">DSM 40738</strain>
    </source>
</reference>
<keyword evidence="2" id="KW-0418">Kinase</keyword>
<dbReference type="SUPFAM" id="SSF56112">
    <property type="entry name" value="Protein kinase-like (PK-like)"/>
    <property type="match status" value="1"/>
</dbReference>
<sequence length="258" mass="28720">MPSHPLLDVEAVDLLEPYLEDVGSIFRAFRDQHSGCQSYGVAVGDERWFVKGATTPPAASSLLRAVDVHGAVQHSAIVPLRHHFQLRDGLALVYPWAEGEVLYHPTAHEHGGRAAPDSPMARFRRLPVPDILRALDEILDAHLAVEQAGLVAVDLYDGCFLYDFEAHRMVLCDLDEYRLMPFILEDERLPGSRRYMAPEEFIRGSTIDIRTTVFVLGRALRFLLDAGDEERAWRGSPAQLAVIENATAREPTQPGSTA</sequence>
<dbReference type="GO" id="GO:0005524">
    <property type="term" value="F:ATP binding"/>
    <property type="evidence" value="ECO:0007669"/>
    <property type="project" value="InterPro"/>
</dbReference>
<evidence type="ECO:0000313" key="3">
    <source>
        <dbReference type="Proteomes" id="UP000570003"/>
    </source>
</evidence>
<dbReference type="InterPro" id="IPR011009">
    <property type="entry name" value="Kinase-like_dom_sf"/>
</dbReference>
<dbReference type="AlphaFoldDB" id="A0AA44DBU4"/>
<name>A0AA44DBU4_STRE0</name>
<proteinExistence type="predicted"/>
<dbReference type="RefSeq" id="WP_168437827.1">
    <property type="nucleotide sequence ID" value="NZ_JAAXOU010000029.1"/>
</dbReference>
<organism evidence="2 3">
    <name type="scientific">Streptomyces somaliensis (strain ATCC 33201 / DSM 40738 / JCM 12659 / KCTC 9044 / NCTC 11332 / NRRL B-12077 / IP 733)</name>
    <dbReference type="NCBI Taxonomy" id="1134445"/>
    <lineage>
        <taxon>Bacteria</taxon>
        <taxon>Bacillati</taxon>
        <taxon>Actinomycetota</taxon>
        <taxon>Actinomycetes</taxon>
        <taxon>Kitasatosporales</taxon>
        <taxon>Streptomycetaceae</taxon>
        <taxon>Streptomyces</taxon>
    </lineage>
</organism>
<keyword evidence="3" id="KW-1185">Reference proteome</keyword>
<accession>A0AA44DBU4</accession>
<feature type="domain" description="Protein kinase" evidence="1">
    <location>
        <begin position="1"/>
        <end position="258"/>
    </location>
</feature>
<evidence type="ECO:0000259" key="1">
    <source>
        <dbReference type="PROSITE" id="PS50011"/>
    </source>
</evidence>
<dbReference type="Proteomes" id="UP000570003">
    <property type="component" value="Unassembled WGS sequence"/>
</dbReference>